<dbReference type="NCBIfam" id="TIGR00611">
    <property type="entry name" value="recf"/>
    <property type="match status" value="1"/>
</dbReference>
<dbReference type="Gene3D" id="3.40.50.300">
    <property type="entry name" value="P-loop containing nucleotide triphosphate hydrolases"/>
    <property type="match status" value="1"/>
</dbReference>
<evidence type="ECO:0000313" key="13">
    <source>
        <dbReference type="EMBL" id="MCP1336456.1"/>
    </source>
</evidence>
<keyword evidence="7 9" id="KW-0067">ATP-binding</keyword>
<dbReference type="GO" id="GO:0006260">
    <property type="term" value="P:DNA replication"/>
    <property type="evidence" value="ECO:0007669"/>
    <property type="project" value="UniProtKB-UniRule"/>
</dbReference>
<keyword evidence="5 9" id="KW-0235">DNA replication</keyword>
<dbReference type="Proteomes" id="UP001055804">
    <property type="component" value="Unassembled WGS sequence"/>
</dbReference>
<reference evidence="13" key="1">
    <citation type="submission" date="2022-06" db="EMBL/GenBank/DDBJ databases">
        <title>Isolation and Genomics of Futiania mangrovii gen. nov., sp. nov., a Rare and Metabolically-versatile member in the Class Alphaproteobacteria.</title>
        <authorList>
            <person name="Liu L."/>
            <person name="Huang W.-C."/>
            <person name="Pan J."/>
            <person name="Li J."/>
            <person name="Huang Y."/>
            <person name="Du H."/>
            <person name="Liu Y."/>
            <person name="Li M."/>
        </authorList>
    </citation>
    <scope>NUCLEOTIDE SEQUENCE</scope>
    <source>
        <strain evidence="13">FT118</strain>
    </source>
</reference>
<dbReference type="SUPFAM" id="SSF52540">
    <property type="entry name" value="P-loop containing nucleoside triphosphate hydrolases"/>
    <property type="match status" value="1"/>
</dbReference>
<dbReference type="SMART" id="SM00382">
    <property type="entry name" value="AAA"/>
    <property type="match status" value="1"/>
</dbReference>
<dbReference type="GO" id="GO:0005737">
    <property type="term" value="C:cytoplasm"/>
    <property type="evidence" value="ECO:0007669"/>
    <property type="project" value="UniProtKB-SubCell"/>
</dbReference>
<dbReference type="InterPro" id="IPR027417">
    <property type="entry name" value="P-loop_NTPase"/>
</dbReference>
<evidence type="ECO:0000256" key="1">
    <source>
        <dbReference type="ARBA" id="ARBA00004496"/>
    </source>
</evidence>
<dbReference type="EMBL" id="JAMZFT010000002">
    <property type="protein sequence ID" value="MCP1336456.1"/>
    <property type="molecule type" value="Genomic_DNA"/>
</dbReference>
<comment type="similarity">
    <text evidence="2 9 10">Belongs to the RecF family.</text>
</comment>
<protein>
    <recommendedName>
        <fullName evidence="3 9">DNA replication and repair protein RecF</fullName>
    </recommendedName>
</protein>
<keyword evidence="6 9" id="KW-0547">Nucleotide-binding</keyword>
<dbReference type="GO" id="GO:0006302">
    <property type="term" value="P:double-strand break repair"/>
    <property type="evidence" value="ECO:0007669"/>
    <property type="project" value="TreeGrafter"/>
</dbReference>
<evidence type="ECO:0000259" key="12">
    <source>
        <dbReference type="SMART" id="SM00382"/>
    </source>
</evidence>
<evidence type="ECO:0000256" key="3">
    <source>
        <dbReference type="ARBA" id="ARBA00020170"/>
    </source>
</evidence>
<dbReference type="RefSeq" id="WP_269332415.1">
    <property type="nucleotide sequence ID" value="NZ_JAMZFT010000002.1"/>
</dbReference>
<keyword evidence="9 10" id="KW-0234">DNA repair</keyword>
<name>A0A9J6PF53_9PROT</name>
<dbReference type="GO" id="GO:0003697">
    <property type="term" value="F:single-stranded DNA binding"/>
    <property type="evidence" value="ECO:0007669"/>
    <property type="project" value="UniProtKB-UniRule"/>
</dbReference>
<dbReference type="PROSITE" id="PS00617">
    <property type="entry name" value="RECF_1"/>
    <property type="match status" value="1"/>
</dbReference>
<dbReference type="InterPro" id="IPR018078">
    <property type="entry name" value="DNA-binding_RecF_CS"/>
</dbReference>
<evidence type="ECO:0000256" key="5">
    <source>
        <dbReference type="ARBA" id="ARBA00022705"/>
    </source>
</evidence>
<keyword evidence="14" id="KW-1185">Reference proteome</keyword>
<dbReference type="AlphaFoldDB" id="A0A9J6PF53"/>
<dbReference type="InterPro" id="IPR042174">
    <property type="entry name" value="RecF_2"/>
</dbReference>
<comment type="caution">
    <text evidence="13">The sequence shown here is derived from an EMBL/GenBank/DDBJ whole genome shotgun (WGS) entry which is preliminary data.</text>
</comment>
<evidence type="ECO:0000256" key="7">
    <source>
        <dbReference type="ARBA" id="ARBA00022840"/>
    </source>
</evidence>
<dbReference type="GO" id="GO:0000731">
    <property type="term" value="P:DNA synthesis involved in DNA repair"/>
    <property type="evidence" value="ECO:0007669"/>
    <property type="project" value="TreeGrafter"/>
</dbReference>
<evidence type="ECO:0000256" key="8">
    <source>
        <dbReference type="ARBA" id="ARBA00023125"/>
    </source>
</evidence>
<evidence type="ECO:0000256" key="6">
    <source>
        <dbReference type="ARBA" id="ARBA00022741"/>
    </source>
</evidence>
<organism evidence="13 14">
    <name type="scientific">Futiania mangrovi</name>
    <dbReference type="NCBI Taxonomy" id="2959716"/>
    <lineage>
        <taxon>Bacteria</taxon>
        <taxon>Pseudomonadati</taxon>
        <taxon>Pseudomonadota</taxon>
        <taxon>Alphaproteobacteria</taxon>
        <taxon>Futianiales</taxon>
        <taxon>Futianiaceae</taxon>
        <taxon>Futiania</taxon>
    </lineage>
</organism>
<dbReference type="PANTHER" id="PTHR32182">
    <property type="entry name" value="DNA REPLICATION AND REPAIR PROTEIN RECF"/>
    <property type="match status" value="1"/>
</dbReference>
<keyword evidence="9 10" id="KW-0742">SOS response</keyword>
<comment type="function">
    <text evidence="9 10">The RecF protein is involved in DNA metabolism; it is required for DNA replication and normal SOS inducibility. RecF binds preferentially to single-stranded, linear DNA. It also seems to bind ATP.</text>
</comment>
<evidence type="ECO:0000313" key="14">
    <source>
        <dbReference type="Proteomes" id="UP001055804"/>
    </source>
</evidence>
<dbReference type="HAMAP" id="MF_00365">
    <property type="entry name" value="RecF"/>
    <property type="match status" value="1"/>
</dbReference>
<dbReference type="PROSITE" id="PS00618">
    <property type="entry name" value="RECF_2"/>
    <property type="match status" value="1"/>
</dbReference>
<dbReference type="Gene3D" id="1.20.1050.90">
    <property type="entry name" value="RecF/RecN/SMC, N-terminal domain"/>
    <property type="match status" value="1"/>
</dbReference>
<evidence type="ECO:0000256" key="4">
    <source>
        <dbReference type="ARBA" id="ARBA00022490"/>
    </source>
</evidence>
<evidence type="ECO:0000256" key="11">
    <source>
        <dbReference type="SAM" id="MobiDB-lite"/>
    </source>
</evidence>
<feature type="region of interest" description="Disordered" evidence="11">
    <location>
        <begin position="254"/>
        <end position="273"/>
    </location>
</feature>
<keyword evidence="4 9" id="KW-0963">Cytoplasm</keyword>
<keyword evidence="9 10" id="KW-0227">DNA damage</keyword>
<proteinExistence type="inferred from homology"/>
<keyword evidence="8 9" id="KW-0238">DNA-binding</keyword>
<accession>A0A9J6PF53</accession>
<sequence>MRVTRLVVTGFRSYARAALETEARMIALIGPNGAGKTNLLEALSLLAPGRGLRGAPLAQMARVAGGQAAPSWGVAATLATPGGPVRIATGVESTAPGETERRTVRIDGETVPATRLAETVRLIWLTPAMDRLFAESAGGRRRFLDRMVLAFDPGHGTRVAAYEKAMRERNRLLAAPRPDPRWLEAVERQMAETGTAIAAARRALVDALAAEVGEGGAQGGFPWAALGLTGALEQEIAASPAADVEDRFAQTLAAGRREDQGAGRTLSGPHRSDLEVVHGPKGQPAHLCSTGEQKALLVGLILGHARLVARQSPPILLLDEIAAHLDEQRRAALFATLDALGLQVWMTGTGPELFVSLPGGAERWQVEAGTLARS</sequence>
<dbReference type="GO" id="GO:0009432">
    <property type="term" value="P:SOS response"/>
    <property type="evidence" value="ECO:0007669"/>
    <property type="project" value="UniProtKB-UniRule"/>
</dbReference>
<dbReference type="InterPro" id="IPR001238">
    <property type="entry name" value="DNA-binding_RecF"/>
</dbReference>
<dbReference type="InterPro" id="IPR003593">
    <property type="entry name" value="AAA+_ATPase"/>
</dbReference>
<dbReference type="Pfam" id="PF02463">
    <property type="entry name" value="SMC_N"/>
    <property type="match status" value="1"/>
</dbReference>
<comment type="subcellular location">
    <subcellularLocation>
        <location evidence="1 9 10">Cytoplasm</location>
    </subcellularLocation>
</comment>
<evidence type="ECO:0000256" key="2">
    <source>
        <dbReference type="ARBA" id="ARBA00008016"/>
    </source>
</evidence>
<dbReference type="PANTHER" id="PTHR32182:SF0">
    <property type="entry name" value="DNA REPLICATION AND REPAIR PROTEIN RECF"/>
    <property type="match status" value="1"/>
</dbReference>
<dbReference type="InterPro" id="IPR003395">
    <property type="entry name" value="RecF/RecN/SMC_N"/>
</dbReference>
<evidence type="ECO:0000256" key="10">
    <source>
        <dbReference type="RuleBase" id="RU000578"/>
    </source>
</evidence>
<dbReference type="GO" id="GO:0005524">
    <property type="term" value="F:ATP binding"/>
    <property type="evidence" value="ECO:0007669"/>
    <property type="project" value="UniProtKB-UniRule"/>
</dbReference>
<feature type="binding site" evidence="9">
    <location>
        <begin position="30"/>
        <end position="37"/>
    </location>
    <ligand>
        <name>ATP</name>
        <dbReference type="ChEBI" id="CHEBI:30616"/>
    </ligand>
</feature>
<gene>
    <name evidence="9 13" type="primary">recF</name>
    <name evidence="13" type="ORF">NJQ99_08565</name>
</gene>
<evidence type="ECO:0000256" key="9">
    <source>
        <dbReference type="HAMAP-Rule" id="MF_00365"/>
    </source>
</evidence>
<feature type="domain" description="AAA+ ATPase" evidence="12">
    <location>
        <begin position="22"/>
        <end position="359"/>
    </location>
</feature>